<organism evidence="1 2">
    <name type="scientific">Hyphomonas beringensis</name>
    <dbReference type="NCBI Taxonomy" id="1280946"/>
    <lineage>
        <taxon>Bacteria</taxon>
        <taxon>Pseudomonadati</taxon>
        <taxon>Pseudomonadota</taxon>
        <taxon>Alphaproteobacteria</taxon>
        <taxon>Hyphomonadales</taxon>
        <taxon>Hyphomonadaceae</taxon>
        <taxon>Hyphomonas</taxon>
    </lineage>
</organism>
<evidence type="ECO:0000313" key="1">
    <source>
        <dbReference type="EMBL" id="KCZ54957.1"/>
    </source>
</evidence>
<proteinExistence type="predicted"/>
<sequence>MFGLLFWAFLICGVIVAALGHAGFYKAVTGRDTGSNDHQESCGMF</sequence>
<dbReference type="STRING" id="1280946.HY29_01755"/>
<comment type="caution">
    <text evidence="1">The sequence shown here is derived from an EMBL/GenBank/DDBJ whole genome shotgun (WGS) entry which is preliminary data.</text>
</comment>
<dbReference type="OrthoDB" id="7620431at2"/>
<dbReference type="Proteomes" id="UP000027037">
    <property type="component" value="Unassembled WGS sequence"/>
</dbReference>
<dbReference type="RefSeq" id="WP_155838238.1">
    <property type="nucleotide sequence ID" value="NZ_AWFF01000032.1"/>
</dbReference>
<protein>
    <submittedName>
        <fullName evidence="1">Uncharacterized protein</fullName>
    </submittedName>
</protein>
<accession>A0A062U9I6</accession>
<keyword evidence="2" id="KW-1185">Reference proteome</keyword>
<name>A0A062U9I6_9PROT</name>
<reference evidence="1 2" key="1">
    <citation type="journal article" date="2014" name="Antonie Van Leeuwenhoek">
        <title>Hyphomonas beringensis sp. nov. and Hyphomonas chukchiensis sp. nov., isolated from surface seawater of the Bering Sea and Chukchi Sea.</title>
        <authorList>
            <person name="Li C."/>
            <person name="Lai Q."/>
            <person name="Li G."/>
            <person name="Dong C."/>
            <person name="Wang J."/>
            <person name="Liao Y."/>
            <person name="Shao Z."/>
        </authorList>
    </citation>
    <scope>NUCLEOTIDE SEQUENCE [LARGE SCALE GENOMIC DNA]</scope>
    <source>
        <strain evidence="1 2">25B14_1</strain>
    </source>
</reference>
<dbReference type="AlphaFoldDB" id="A0A062U9I6"/>
<gene>
    <name evidence="1" type="ORF">HY29_01755</name>
</gene>
<dbReference type="PATRIC" id="fig|1280946.3.peg.1423"/>
<evidence type="ECO:0000313" key="2">
    <source>
        <dbReference type="Proteomes" id="UP000027037"/>
    </source>
</evidence>
<dbReference type="EMBL" id="AWFF01000032">
    <property type="protein sequence ID" value="KCZ54957.1"/>
    <property type="molecule type" value="Genomic_DNA"/>
</dbReference>